<protein>
    <submittedName>
        <fullName evidence="1">Uncharacterized protein</fullName>
    </submittedName>
</protein>
<evidence type="ECO:0000313" key="1">
    <source>
        <dbReference type="EMBL" id="KAK7389403.1"/>
    </source>
</evidence>
<comment type="caution">
    <text evidence="1">The sequence shown here is derived from an EMBL/GenBank/DDBJ whole genome shotgun (WGS) entry which is preliminary data.</text>
</comment>
<keyword evidence="2" id="KW-1185">Reference proteome</keyword>
<dbReference type="Proteomes" id="UP001386955">
    <property type="component" value="Unassembled WGS sequence"/>
</dbReference>
<evidence type="ECO:0000313" key="2">
    <source>
        <dbReference type="Proteomes" id="UP001386955"/>
    </source>
</evidence>
<name>A0AAN9S866_PSOTE</name>
<reference evidence="1 2" key="1">
    <citation type="submission" date="2024-01" db="EMBL/GenBank/DDBJ databases">
        <title>The genomes of 5 underutilized Papilionoideae crops provide insights into root nodulation and disease resistanc.</title>
        <authorList>
            <person name="Jiang F."/>
        </authorList>
    </citation>
    <scope>NUCLEOTIDE SEQUENCE [LARGE SCALE GENOMIC DNA]</scope>
    <source>
        <strain evidence="1">DUOXIRENSHENG_FW03</strain>
        <tissue evidence="1">Leaves</tissue>
    </source>
</reference>
<dbReference type="AlphaFoldDB" id="A0AAN9S866"/>
<accession>A0AAN9S866</accession>
<gene>
    <name evidence="1" type="ORF">VNO78_24418</name>
</gene>
<proteinExistence type="predicted"/>
<dbReference type="EMBL" id="JAYMYS010000006">
    <property type="protein sequence ID" value="KAK7389403.1"/>
    <property type="molecule type" value="Genomic_DNA"/>
</dbReference>
<sequence>MCVGCFTAQATLELRLGRISTEDTKIHQTLTSSFDLNNKHVYSNRQACVLQNTKTLAIFASNNIATSNDVNATIVIYDIEARVQTNYNGSPRGDKHLYDEVQYIEVLKHLEKDLRNKDYFGNEAFGYML</sequence>
<organism evidence="1 2">
    <name type="scientific">Psophocarpus tetragonolobus</name>
    <name type="common">Winged bean</name>
    <name type="synonym">Dolichos tetragonolobus</name>
    <dbReference type="NCBI Taxonomy" id="3891"/>
    <lineage>
        <taxon>Eukaryota</taxon>
        <taxon>Viridiplantae</taxon>
        <taxon>Streptophyta</taxon>
        <taxon>Embryophyta</taxon>
        <taxon>Tracheophyta</taxon>
        <taxon>Spermatophyta</taxon>
        <taxon>Magnoliopsida</taxon>
        <taxon>eudicotyledons</taxon>
        <taxon>Gunneridae</taxon>
        <taxon>Pentapetalae</taxon>
        <taxon>rosids</taxon>
        <taxon>fabids</taxon>
        <taxon>Fabales</taxon>
        <taxon>Fabaceae</taxon>
        <taxon>Papilionoideae</taxon>
        <taxon>50 kb inversion clade</taxon>
        <taxon>NPAAA clade</taxon>
        <taxon>indigoferoid/millettioid clade</taxon>
        <taxon>Phaseoleae</taxon>
        <taxon>Psophocarpus</taxon>
    </lineage>
</organism>